<accession>A0ABQ5YAH0</accession>
<keyword evidence="2" id="KW-1185">Reference proteome</keyword>
<proteinExistence type="predicted"/>
<dbReference type="EMBL" id="BSOG01000001">
    <property type="protein sequence ID" value="GLR11946.1"/>
    <property type="molecule type" value="Genomic_DNA"/>
</dbReference>
<reference evidence="2" key="1">
    <citation type="journal article" date="2019" name="Int. J. Syst. Evol. Microbiol.">
        <title>The Global Catalogue of Microorganisms (GCM) 10K type strain sequencing project: providing services to taxonomists for standard genome sequencing and annotation.</title>
        <authorList>
            <consortium name="The Broad Institute Genomics Platform"/>
            <consortium name="The Broad Institute Genome Sequencing Center for Infectious Disease"/>
            <person name="Wu L."/>
            <person name="Ma J."/>
        </authorList>
    </citation>
    <scope>NUCLEOTIDE SEQUENCE [LARGE SCALE GENOMIC DNA]</scope>
    <source>
        <strain evidence="2">NBRC 110044</strain>
    </source>
</reference>
<evidence type="ECO:0000313" key="1">
    <source>
        <dbReference type="EMBL" id="GLR11946.1"/>
    </source>
</evidence>
<evidence type="ECO:0008006" key="3">
    <source>
        <dbReference type="Google" id="ProtNLM"/>
    </source>
</evidence>
<evidence type="ECO:0000313" key="2">
    <source>
        <dbReference type="Proteomes" id="UP001156706"/>
    </source>
</evidence>
<gene>
    <name evidence="1" type="ORF">GCM10007907_07360</name>
</gene>
<sequence>MKYRIALLTIALLVGWTAWVWKQPVKLPPPPALHTQVPPALPAIPALPDVEAQAKSLKDSRLLGEGEAAVEAAPLTPPNWRIVGVSNVSGEWVLYLRIDGRQVETLRVGDVLPGGHQIIAIESDRIGVQVGRHARALRIFRE</sequence>
<name>A0ABQ5YAH0_9NEIS</name>
<organism evidence="1 2">
    <name type="scientific">Chitinimonas prasina</name>
    <dbReference type="NCBI Taxonomy" id="1434937"/>
    <lineage>
        <taxon>Bacteria</taxon>
        <taxon>Pseudomonadati</taxon>
        <taxon>Pseudomonadota</taxon>
        <taxon>Betaproteobacteria</taxon>
        <taxon>Neisseriales</taxon>
        <taxon>Chitinibacteraceae</taxon>
        <taxon>Chitinimonas</taxon>
    </lineage>
</organism>
<comment type="caution">
    <text evidence="1">The sequence shown here is derived from an EMBL/GenBank/DDBJ whole genome shotgun (WGS) entry which is preliminary data.</text>
</comment>
<dbReference type="Proteomes" id="UP001156706">
    <property type="component" value="Unassembled WGS sequence"/>
</dbReference>
<dbReference type="RefSeq" id="WP_284195089.1">
    <property type="nucleotide sequence ID" value="NZ_BSOG01000001.1"/>
</dbReference>
<protein>
    <recommendedName>
        <fullName evidence="3">Type II secretion system protein GspC N-terminal domain-containing protein</fullName>
    </recommendedName>
</protein>